<sequence>MAALRARDEMARRALAIGAKLARDPAVRRSAVRRCRAASGKERELIAEAVASLSAELEELRREVARDRDDPRRFEAAPGRERAGDPLGRLGEALLAAALVAAPIVYVAAVTREPASKRAQAAGLVAAAGLAAILSGALGERARE</sequence>
<keyword evidence="4" id="KW-1185">Reference proteome</keyword>
<dbReference type="InParanoid" id="F0YLH5"/>
<protein>
    <submittedName>
        <fullName evidence="3">Expressed protein</fullName>
    </submittedName>
</protein>
<evidence type="ECO:0000256" key="1">
    <source>
        <dbReference type="SAM" id="Coils"/>
    </source>
</evidence>
<feature type="transmembrane region" description="Helical" evidence="2">
    <location>
        <begin position="121"/>
        <end position="139"/>
    </location>
</feature>
<organism evidence="4">
    <name type="scientific">Aureococcus anophagefferens</name>
    <name type="common">Harmful bloom alga</name>
    <dbReference type="NCBI Taxonomy" id="44056"/>
    <lineage>
        <taxon>Eukaryota</taxon>
        <taxon>Sar</taxon>
        <taxon>Stramenopiles</taxon>
        <taxon>Ochrophyta</taxon>
        <taxon>Pelagophyceae</taxon>
        <taxon>Pelagomonadales</taxon>
        <taxon>Pelagomonadaceae</taxon>
        <taxon>Aureococcus</taxon>
    </lineage>
</organism>
<evidence type="ECO:0000313" key="3">
    <source>
        <dbReference type="EMBL" id="EGB04040.1"/>
    </source>
</evidence>
<dbReference type="Proteomes" id="UP000002729">
    <property type="component" value="Unassembled WGS sequence"/>
</dbReference>
<name>F0YLH5_AURAN</name>
<keyword evidence="2" id="KW-0472">Membrane</keyword>
<dbReference type="AlphaFoldDB" id="F0YLH5"/>
<evidence type="ECO:0000313" key="4">
    <source>
        <dbReference type="Proteomes" id="UP000002729"/>
    </source>
</evidence>
<keyword evidence="2" id="KW-1133">Transmembrane helix</keyword>
<keyword evidence="1" id="KW-0175">Coiled coil</keyword>
<dbReference type="RefSeq" id="XP_009041317.1">
    <property type="nucleotide sequence ID" value="XM_009043069.1"/>
</dbReference>
<feature type="coiled-coil region" evidence="1">
    <location>
        <begin position="43"/>
        <end position="70"/>
    </location>
</feature>
<reference evidence="3 4" key="1">
    <citation type="journal article" date="2011" name="Proc. Natl. Acad. Sci. U.S.A.">
        <title>Niche of harmful alga Aureococcus anophagefferens revealed through ecogenomics.</title>
        <authorList>
            <person name="Gobler C.J."/>
            <person name="Berry D.L."/>
            <person name="Dyhrman S.T."/>
            <person name="Wilhelm S.W."/>
            <person name="Salamov A."/>
            <person name="Lobanov A.V."/>
            <person name="Zhang Y."/>
            <person name="Collier J.L."/>
            <person name="Wurch L.L."/>
            <person name="Kustka A.B."/>
            <person name="Dill B.D."/>
            <person name="Shah M."/>
            <person name="VerBerkmoes N.C."/>
            <person name="Kuo A."/>
            <person name="Terry A."/>
            <person name="Pangilinan J."/>
            <person name="Lindquist E.A."/>
            <person name="Lucas S."/>
            <person name="Paulsen I.T."/>
            <person name="Hattenrath-Lehmann T.K."/>
            <person name="Talmage S.C."/>
            <person name="Walker E.A."/>
            <person name="Koch F."/>
            <person name="Burson A.M."/>
            <person name="Marcoval M.A."/>
            <person name="Tang Y.Z."/>
            <person name="Lecleir G.R."/>
            <person name="Coyne K.J."/>
            <person name="Berg G.M."/>
            <person name="Bertrand E.M."/>
            <person name="Saito M.A."/>
            <person name="Gladyshev V.N."/>
            <person name="Grigoriev I.V."/>
        </authorList>
    </citation>
    <scope>NUCLEOTIDE SEQUENCE [LARGE SCALE GENOMIC DNA]</scope>
    <source>
        <strain evidence="4">CCMP 1984</strain>
    </source>
</reference>
<feature type="transmembrane region" description="Helical" evidence="2">
    <location>
        <begin position="90"/>
        <end position="109"/>
    </location>
</feature>
<keyword evidence="2" id="KW-0812">Transmembrane</keyword>
<dbReference type="GeneID" id="20226291"/>
<gene>
    <name evidence="3" type="ORF">AURANDRAFT_67533</name>
</gene>
<proteinExistence type="predicted"/>
<evidence type="ECO:0000256" key="2">
    <source>
        <dbReference type="SAM" id="Phobius"/>
    </source>
</evidence>
<dbReference type="EMBL" id="GL833157">
    <property type="protein sequence ID" value="EGB04040.1"/>
    <property type="molecule type" value="Genomic_DNA"/>
</dbReference>
<dbReference type="KEGG" id="aaf:AURANDRAFT_67533"/>
<accession>F0YLH5</accession>